<feature type="signal peptide" evidence="1">
    <location>
        <begin position="1"/>
        <end position="22"/>
    </location>
</feature>
<dbReference type="InterPro" id="IPR038084">
    <property type="entry name" value="PduO/GlcC-like_sf"/>
</dbReference>
<dbReference type="eggNOG" id="COG3193">
    <property type="taxonomic scope" value="Bacteria"/>
</dbReference>
<sequence precursor="true">MGTRHIAVVTLSLLAGMFSVPAFPESASKQPLTVNIKRLSLDTALRIGKAAIDKCRKEGVQITVTVVDRGGDPQVVLRDTLAMDVSVPISRKKAYTAMEFNSPTSVMEERFKGAYGVPKLDELLVSAGGIPINVAGSIMGGIGVSGAPSGMTDEACAKAGLAAVQDDLEME</sequence>
<evidence type="ECO:0008006" key="4">
    <source>
        <dbReference type="Google" id="ProtNLM"/>
    </source>
</evidence>
<accession>D5CUL9</accession>
<evidence type="ECO:0000313" key="3">
    <source>
        <dbReference type="Proteomes" id="UP000001625"/>
    </source>
</evidence>
<dbReference type="PANTHER" id="PTHR34309">
    <property type="entry name" value="SLR1406 PROTEIN"/>
    <property type="match status" value="1"/>
</dbReference>
<dbReference type="KEGG" id="slt:Slit_2178"/>
<dbReference type="SUPFAM" id="SSF143744">
    <property type="entry name" value="GlcG-like"/>
    <property type="match status" value="1"/>
</dbReference>
<dbReference type="InterPro" id="IPR005624">
    <property type="entry name" value="PduO/GlcC-like"/>
</dbReference>
<dbReference type="PANTHER" id="PTHR34309:SF10">
    <property type="entry name" value="SLR1406 PROTEIN"/>
    <property type="match status" value="1"/>
</dbReference>
<dbReference type="HOGENOM" id="CLU_103773_0_1_4"/>
<keyword evidence="1" id="KW-0732">Signal</keyword>
<dbReference type="STRING" id="580332.Slit_2178"/>
<dbReference type="InterPro" id="IPR052517">
    <property type="entry name" value="GlcG_carb_metab_protein"/>
</dbReference>
<dbReference type="AlphaFoldDB" id="D5CUL9"/>
<gene>
    <name evidence="2" type="ordered locus">Slit_2178</name>
</gene>
<name>D5CUL9_SIDLE</name>
<dbReference type="EMBL" id="CP001965">
    <property type="protein sequence ID" value="ADE12406.1"/>
    <property type="molecule type" value="Genomic_DNA"/>
</dbReference>
<dbReference type="Gene3D" id="3.30.450.150">
    <property type="entry name" value="Haem-degrading domain"/>
    <property type="match status" value="1"/>
</dbReference>
<proteinExistence type="predicted"/>
<dbReference type="RefSeq" id="WP_013030304.1">
    <property type="nucleotide sequence ID" value="NC_013959.1"/>
</dbReference>
<organism evidence="2 3">
    <name type="scientific">Sideroxydans lithotrophicus (strain ES-1)</name>
    <dbReference type="NCBI Taxonomy" id="580332"/>
    <lineage>
        <taxon>Bacteria</taxon>
        <taxon>Pseudomonadati</taxon>
        <taxon>Pseudomonadota</taxon>
        <taxon>Betaproteobacteria</taxon>
        <taxon>Nitrosomonadales</taxon>
        <taxon>Gallionellaceae</taxon>
        <taxon>Sideroxydans</taxon>
    </lineage>
</organism>
<evidence type="ECO:0000256" key="1">
    <source>
        <dbReference type="SAM" id="SignalP"/>
    </source>
</evidence>
<feature type="chain" id="PRO_5003069632" description="Adenosylcobalamin biosynthesis, GlcG-related protein" evidence="1">
    <location>
        <begin position="23"/>
        <end position="171"/>
    </location>
</feature>
<protein>
    <recommendedName>
        <fullName evidence="4">Adenosylcobalamin biosynthesis, GlcG-related protein</fullName>
    </recommendedName>
</protein>
<keyword evidence="3" id="KW-1185">Reference proteome</keyword>
<reference evidence="2 3" key="1">
    <citation type="submission" date="2010-03" db="EMBL/GenBank/DDBJ databases">
        <title>Complete sequence of Sideroxydans lithotrophicus ES-1.</title>
        <authorList>
            <consortium name="US DOE Joint Genome Institute"/>
            <person name="Lucas S."/>
            <person name="Copeland A."/>
            <person name="Lapidus A."/>
            <person name="Cheng J.-F."/>
            <person name="Bruce D."/>
            <person name="Goodwin L."/>
            <person name="Pitluck S."/>
            <person name="Munk A.C."/>
            <person name="Detter J.C."/>
            <person name="Han C."/>
            <person name="Tapia R."/>
            <person name="Larimer F."/>
            <person name="Land M."/>
            <person name="Hauser L."/>
            <person name="Kyrpides N."/>
            <person name="Ivanova N."/>
            <person name="Emerson D."/>
            <person name="Woyke T."/>
        </authorList>
    </citation>
    <scope>NUCLEOTIDE SEQUENCE [LARGE SCALE GENOMIC DNA]</scope>
    <source>
        <strain evidence="2 3">ES-1</strain>
    </source>
</reference>
<dbReference type="Pfam" id="PF03928">
    <property type="entry name" value="HbpS-like"/>
    <property type="match status" value="1"/>
</dbReference>
<dbReference type="Proteomes" id="UP000001625">
    <property type="component" value="Chromosome"/>
</dbReference>
<evidence type="ECO:0000313" key="2">
    <source>
        <dbReference type="EMBL" id="ADE12406.1"/>
    </source>
</evidence>